<accession>A0A067MRB2</accession>
<organism evidence="1 2">
    <name type="scientific">Botryobasidium botryosum (strain FD-172 SS1)</name>
    <dbReference type="NCBI Taxonomy" id="930990"/>
    <lineage>
        <taxon>Eukaryota</taxon>
        <taxon>Fungi</taxon>
        <taxon>Dikarya</taxon>
        <taxon>Basidiomycota</taxon>
        <taxon>Agaricomycotina</taxon>
        <taxon>Agaricomycetes</taxon>
        <taxon>Cantharellales</taxon>
        <taxon>Botryobasidiaceae</taxon>
        <taxon>Botryobasidium</taxon>
    </lineage>
</organism>
<keyword evidence="2" id="KW-1185">Reference proteome</keyword>
<gene>
    <name evidence="1" type="ORF">BOTBODRAFT_32925</name>
</gene>
<name>A0A067MRB2_BOTB1</name>
<dbReference type="EMBL" id="KL198039">
    <property type="protein sequence ID" value="KDQ14136.1"/>
    <property type="molecule type" value="Genomic_DNA"/>
</dbReference>
<sequence length="54" mass="5916">MPKNRSKSAVSPMKRDFWNIIADSRTGSKAIQTSFDDAVNPPHSKTGLLVSVPM</sequence>
<dbReference type="InParanoid" id="A0A067MRB2"/>
<evidence type="ECO:0000313" key="2">
    <source>
        <dbReference type="Proteomes" id="UP000027195"/>
    </source>
</evidence>
<protein>
    <submittedName>
        <fullName evidence="1">Uncharacterized protein</fullName>
    </submittedName>
</protein>
<proteinExistence type="predicted"/>
<dbReference type="Proteomes" id="UP000027195">
    <property type="component" value="Unassembled WGS sequence"/>
</dbReference>
<dbReference type="AlphaFoldDB" id="A0A067MRB2"/>
<evidence type="ECO:0000313" key="1">
    <source>
        <dbReference type="EMBL" id="KDQ14136.1"/>
    </source>
</evidence>
<reference evidence="2" key="1">
    <citation type="journal article" date="2014" name="Proc. Natl. Acad. Sci. U.S.A.">
        <title>Extensive sampling of basidiomycete genomes demonstrates inadequacy of the white-rot/brown-rot paradigm for wood decay fungi.</title>
        <authorList>
            <person name="Riley R."/>
            <person name="Salamov A.A."/>
            <person name="Brown D.W."/>
            <person name="Nagy L.G."/>
            <person name="Floudas D."/>
            <person name="Held B.W."/>
            <person name="Levasseur A."/>
            <person name="Lombard V."/>
            <person name="Morin E."/>
            <person name="Otillar R."/>
            <person name="Lindquist E.A."/>
            <person name="Sun H."/>
            <person name="LaButti K.M."/>
            <person name="Schmutz J."/>
            <person name="Jabbour D."/>
            <person name="Luo H."/>
            <person name="Baker S.E."/>
            <person name="Pisabarro A.G."/>
            <person name="Walton J.D."/>
            <person name="Blanchette R.A."/>
            <person name="Henrissat B."/>
            <person name="Martin F."/>
            <person name="Cullen D."/>
            <person name="Hibbett D.S."/>
            <person name="Grigoriev I.V."/>
        </authorList>
    </citation>
    <scope>NUCLEOTIDE SEQUENCE [LARGE SCALE GENOMIC DNA]</scope>
    <source>
        <strain evidence="2">FD-172 SS1</strain>
    </source>
</reference>
<dbReference type="HOGENOM" id="CLU_3050014_0_0_1"/>